<evidence type="ECO:0000313" key="6">
    <source>
        <dbReference type="EMBL" id="MDT2369720.1"/>
    </source>
</evidence>
<evidence type="ECO:0000313" key="11">
    <source>
        <dbReference type="Proteomes" id="UP000070452"/>
    </source>
</evidence>
<dbReference type="Pfam" id="PF01521">
    <property type="entry name" value="Fe-S_biosyn"/>
    <property type="match status" value="1"/>
</dbReference>
<evidence type="ECO:0000313" key="7">
    <source>
        <dbReference type="EMBL" id="OOL82456.1"/>
    </source>
</evidence>
<evidence type="ECO:0000313" key="10">
    <source>
        <dbReference type="EMBL" id="SAZ07022.1"/>
    </source>
</evidence>
<dbReference type="EMBL" id="JAMWMK010000013">
    <property type="protein sequence ID" value="MDC4248217.1"/>
    <property type="molecule type" value="Genomic_DNA"/>
</dbReference>
<dbReference type="InterPro" id="IPR035903">
    <property type="entry name" value="HesB-like_dom_sf"/>
</dbReference>
<dbReference type="InterPro" id="IPR000361">
    <property type="entry name" value="ATAP_core_dom"/>
</dbReference>
<reference evidence="4" key="7">
    <citation type="journal article" date="2022" name="J. Anim. Sci.">
        <title>Whole genome sequence analyses-based assessment of virulence potential and antimicrobial susceptibilities and resistance of Enterococcus faecium strains isolated from commercial swine and cattle probiotic products.</title>
        <authorList>
            <person name="Shridhar P.B."/>
            <person name="Amachawadi R.G."/>
            <person name="Tokach M."/>
            <person name="Patel I."/>
            <person name="Gangiredla J."/>
            <person name="Mammel M."/>
            <person name="Nagaraja T.G."/>
        </authorList>
    </citation>
    <scope>NUCLEOTIDE SEQUENCE</scope>
    <source>
        <strain evidence="4">EF215</strain>
    </source>
</reference>
<reference evidence="6" key="9">
    <citation type="submission" date="2023-03" db="EMBL/GenBank/DDBJ databases">
        <authorList>
            <person name="Shen W."/>
            <person name="Cai J."/>
        </authorList>
    </citation>
    <scope>NUCLEOTIDE SEQUENCE</scope>
    <source>
        <strain evidence="6">B1010-2</strain>
    </source>
</reference>
<organism evidence="3 11">
    <name type="scientific">Enterococcus faecium</name>
    <name type="common">Streptococcus faecium</name>
    <dbReference type="NCBI Taxonomy" id="1352"/>
    <lineage>
        <taxon>Bacteria</taxon>
        <taxon>Bacillati</taxon>
        <taxon>Bacillota</taxon>
        <taxon>Bacilli</taxon>
        <taxon>Lactobacillales</taxon>
        <taxon>Enterococcaceae</taxon>
        <taxon>Enterococcus</taxon>
    </lineage>
</organism>
<evidence type="ECO:0000259" key="1">
    <source>
        <dbReference type="Pfam" id="PF01521"/>
    </source>
</evidence>
<reference evidence="9 15" key="1">
    <citation type="submission" date="2015-06" db="EMBL/GenBank/DDBJ databases">
        <title>The Genome Sequence of Enterococcus faecium 131EA1.</title>
        <authorList>
            <consortium name="The Broad Institute Genomics Platform"/>
            <consortium name="The Broad Institute Genome Sequencing Center for Infectious Disease"/>
            <person name="Earl A.M."/>
            <person name="Van Tyne D."/>
            <person name="Lebreton F."/>
            <person name="Saavedra J.T."/>
            <person name="Gilmore M.S."/>
            <person name="Manson Mcguire A."/>
            <person name="Clock S."/>
            <person name="Crupain M."/>
            <person name="Rangan U."/>
            <person name="Young S."/>
            <person name="Abouelleil A."/>
            <person name="Cao P."/>
            <person name="Chapman S.B."/>
            <person name="Griggs A."/>
            <person name="Priest M."/>
            <person name="Shea T."/>
            <person name="Wortman J."/>
            <person name="Nusbaum C."/>
            <person name="Birren B."/>
        </authorList>
    </citation>
    <scope>NUCLEOTIDE SEQUENCE [LARGE SCALE GENOMIC DNA]</scope>
    <source>
        <strain evidence="9 15">131EA1</strain>
    </source>
</reference>
<dbReference type="SUPFAM" id="SSF89360">
    <property type="entry name" value="HesB-like domain"/>
    <property type="match status" value="1"/>
</dbReference>
<dbReference type="EMBL" id="JAIFOC010000071">
    <property type="protein sequence ID" value="MBX4222976.1"/>
    <property type="molecule type" value="Genomic_DNA"/>
</dbReference>
<dbReference type="Proteomes" id="UP000191171">
    <property type="component" value="Unassembled WGS sequence"/>
</dbReference>
<reference evidence="2 16" key="6">
    <citation type="submission" date="2019-10" db="EMBL/GenBank/DDBJ databases">
        <title>Evolutionary dynamics of vancomycin-resistant Enterococcus faecium during gastrointestinal tract colonization and bloodstream infection in immunocompromised pediatric patients.</title>
        <authorList>
            <person name="Chilambi G.S."/>
            <person name="Nordstrom H.R."/>
            <person name="Evans D.R."/>
            <person name="Ferrolino J."/>
            <person name="Hayden R.T."/>
            <person name="Maron G.M."/>
            <person name="Vo A.N."/>
            <person name="Gilmore M.S."/>
            <person name="Wolf J."/>
            <person name="Rosch J.W."/>
            <person name="Van Tyne D."/>
        </authorList>
    </citation>
    <scope>NUCLEOTIDE SEQUENCE [LARGE SCALE GENOMIC DNA]</scope>
    <source>
        <strain evidence="2 16">VRECG27</strain>
    </source>
</reference>
<dbReference type="GeneID" id="66454398"/>
<gene>
    <name evidence="3" type="ORF">AWT83_11975</name>
    <name evidence="7" type="ORF">B1P95_09180</name>
    <name evidence="8" type="ORF">DKP91_11610</name>
    <name evidence="10" type="ORF">DTPHA_601309</name>
    <name evidence="9" type="ORF">EB12_00837</name>
    <name evidence="2" type="ORF">GBM73_02235</name>
    <name evidence="4" type="ORF">KYX88_09140</name>
    <name evidence="5" type="ORF">M3X98_09140</name>
    <name evidence="6" type="ORF">P6Z85_06045</name>
</gene>
<feature type="domain" description="Core" evidence="1">
    <location>
        <begin position="1"/>
        <end position="111"/>
    </location>
</feature>
<dbReference type="Proteomes" id="UP001139644">
    <property type="component" value="Unassembled WGS sequence"/>
</dbReference>
<evidence type="ECO:0000313" key="2">
    <source>
        <dbReference type="EMBL" id="KAB7576203.1"/>
    </source>
</evidence>
<reference evidence="3 11" key="2">
    <citation type="submission" date="2016-01" db="EMBL/GenBank/DDBJ databases">
        <title>Molecular Mechanisms for transfer of large genomic segments between Enterococcus faecium strains.</title>
        <authorList>
            <person name="Garcia-Solache M.A."/>
            <person name="Lebreton F."/>
            <person name="Mclaughlin R.E."/>
            <person name="Whiteaker J.D."/>
            <person name="Gilmore M.S."/>
            <person name="Rice L.B."/>
        </authorList>
    </citation>
    <scope>NUCLEOTIDE SEQUENCE [LARGE SCALE GENOMIC DNA]</scope>
    <source>
        <strain evidence="3 11">D344RRF x C68</strain>
    </source>
</reference>
<evidence type="ECO:0000313" key="3">
    <source>
        <dbReference type="EMBL" id="KWX19151.1"/>
    </source>
</evidence>
<dbReference type="Proteomes" id="UP000469871">
    <property type="component" value="Unassembled WGS sequence"/>
</dbReference>
<dbReference type="EMBL" id="LEQJ01000004">
    <property type="protein sequence ID" value="RBS33580.1"/>
    <property type="molecule type" value="Genomic_DNA"/>
</dbReference>
<evidence type="ECO:0000313" key="16">
    <source>
        <dbReference type="Proteomes" id="UP000469871"/>
    </source>
</evidence>
<reference evidence="7 13" key="4">
    <citation type="submission" date="2017-02" db="EMBL/GenBank/DDBJ databases">
        <title>Clonality and virulence of isolates of VRE in Hematopoietic Stem Cell Transplanted (HSCT) patients.</title>
        <authorList>
            <person name="Marchi A.P."/>
            <person name="Martins R.C."/>
            <person name="Marie S.K."/>
            <person name="Levin A.S."/>
            <person name="Costa S.F."/>
        </authorList>
    </citation>
    <scope>NUCLEOTIDE SEQUENCE [LARGE SCALE GENOMIC DNA]</scope>
    <source>
        <strain evidence="7 13">LIM1759</strain>
    </source>
</reference>
<evidence type="ECO:0000313" key="13">
    <source>
        <dbReference type="Proteomes" id="UP000191171"/>
    </source>
</evidence>
<evidence type="ECO:0000313" key="5">
    <source>
        <dbReference type="EMBL" id="MDC4248217.1"/>
    </source>
</evidence>
<dbReference type="Proteomes" id="UP000253144">
    <property type="component" value="Unassembled WGS sequence"/>
</dbReference>
<evidence type="ECO:0000313" key="4">
    <source>
        <dbReference type="EMBL" id="MBX4222976.1"/>
    </source>
</evidence>
<protein>
    <submittedName>
        <fullName evidence="2">Iron-sulfur cluster biosynthesis family protein</fullName>
    </submittedName>
</protein>
<dbReference type="Proteomes" id="UP001141166">
    <property type="component" value="Unassembled WGS sequence"/>
</dbReference>
<evidence type="ECO:0000313" key="14">
    <source>
        <dbReference type="Proteomes" id="UP000249070"/>
    </source>
</evidence>
<dbReference type="EMBL" id="JARPTX010000015">
    <property type="protein sequence ID" value="MDT2369720.1"/>
    <property type="molecule type" value="Genomic_DNA"/>
</dbReference>
<comment type="caution">
    <text evidence="3">The sequence shown here is derived from an EMBL/GenBank/DDBJ whole genome shotgun (WGS) entry which is preliminary data.</text>
</comment>
<dbReference type="AlphaFoldDB" id="A0A132Z5A9"/>
<dbReference type="RefSeq" id="WP_002296672.1">
    <property type="nucleotide sequence ID" value="NZ_AP022341.1"/>
</dbReference>
<reference evidence="10 12" key="3">
    <citation type="submission" date="2016-04" db="EMBL/GenBank/DDBJ databases">
        <authorList>
            <person name="Millard A."/>
        </authorList>
    </citation>
    <scope>NUCLEOTIDE SEQUENCE [LARGE SCALE GENOMIC DNA]</scope>
    <source>
        <strain evidence="10">Isolate 22</strain>
    </source>
</reference>
<evidence type="ECO:0000313" key="12">
    <source>
        <dbReference type="Proteomes" id="UP000183509"/>
    </source>
</evidence>
<sequence>MEITMSKNAVETLIEKVGENTKIALALINDSDPFLRDKGAFAKGSFFQIIPFVSEFGEYATKIEHPLLDIYTSKLEQNYFGKRLNMDFNKQLDSFSLENEIAVLDYNIKLKNCFFS</sequence>
<dbReference type="EMBL" id="QHGU01000068">
    <property type="protein sequence ID" value="PZM55044.1"/>
    <property type="molecule type" value="Genomic_DNA"/>
</dbReference>
<evidence type="ECO:0000313" key="15">
    <source>
        <dbReference type="Proteomes" id="UP000253144"/>
    </source>
</evidence>
<name>A0A132Z5A9_ENTFC</name>
<dbReference type="EMBL" id="FKLM01000017">
    <property type="protein sequence ID" value="SAZ07022.1"/>
    <property type="molecule type" value="Genomic_DNA"/>
</dbReference>
<dbReference type="Proteomes" id="UP000183509">
    <property type="component" value="Unassembled WGS sequence"/>
</dbReference>
<reference evidence="5" key="8">
    <citation type="submission" date="2022-05" db="EMBL/GenBank/DDBJ databases">
        <title>Draft genome sequences of Clostridium perfringens strains isolated from Peru.</title>
        <authorList>
            <person name="Hurtado R."/>
            <person name="Lima L."/>
            <person name="Sousa T."/>
            <person name="Jaiswal A.K."/>
            <person name="Tiwari S."/>
            <person name="Maturrano L."/>
            <person name="Brenig B."/>
            <person name="Azevedo V."/>
        </authorList>
    </citation>
    <scope>NUCLEOTIDE SEQUENCE</scope>
    <source>
        <strain evidence="5">CP4</strain>
    </source>
</reference>
<reference evidence="8 14" key="5">
    <citation type="submission" date="2018-05" db="EMBL/GenBank/DDBJ databases">
        <title>Vancomycin-resistant Enterococcus faecium strain from Chelyabinsk, Russia.</title>
        <authorList>
            <person name="Gostev V."/>
            <person name="Goncharov A."/>
            <person name="Kolodzhieva V."/>
            <person name="Suvorov A."/>
            <person name="Sidorenko S."/>
            <person name="Zueva L."/>
        </authorList>
    </citation>
    <scope>NUCLEOTIDE SEQUENCE [LARGE SCALE GENOMIC DNA]</scope>
    <source>
        <strain evidence="8 14">20</strain>
    </source>
</reference>
<dbReference type="Proteomes" id="UP000070452">
    <property type="component" value="Unassembled WGS sequence"/>
</dbReference>
<accession>A0A132Z5A9</accession>
<dbReference type="PATRIC" id="fig|1352.1358.peg.1685"/>
<dbReference type="STRING" id="1352.AL014_06580"/>
<dbReference type="Gene3D" id="2.60.300.12">
    <property type="entry name" value="HesB-like domain"/>
    <property type="match status" value="1"/>
</dbReference>
<dbReference type="Proteomes" id="UP001260956">
    <property type="component" value="Unassembled WGS sequence"/>
</dbReference>
<dbReference type="EMBL" id="LRHK01000001">
    <property type="protein sequence ID" value="KWX19151.1"/>
    <property type="molecule type" value="Genomic_DNA"/>
</dbReference>
<proteinExistence type="predicted"/>
<dbReference type="Proteomes" id="UP000249070">
    <property type="component" value="Unassembled WGS sequence"/>
</dbReference>
<evidence type="ECO:0000313" key="8">
    <source>
        <dbReference type="EMBL" id="PZM55044.1"/>
    </source>
</evidence>
<dbReference type="EMBL" id="MVGJ01000047">
    <property type="protein sequence ID" value="OOL82456.1"/>
    <property type="molecule type" value="Genomic_DNA"/>
</dbReference>
<dbReference type="EMBL" id="WEFP01000001">
    <property type="protein sequence ID" value="KAB7576203.1"/>
    <property type="molecule type" value="Genomic_DNA"/>
</dbReference>
<evidence type="ECO:0000313" key="9">
    <source>
        <dbReference type="EMBL" id="RBS33580.1"/>
    </source>
</evidence>